<protein>
    <submittedName>
        <fullName evidence="3">D-alanyl-D-alanine carboxypeptidase</fullName>
    </submittedName>
</protein>
<keyword evidence="2" id="KW-1133">Transmembrane helix</keyword>
<organism evidence="3 4">
    <name type="scientific">Streptomyces niphimycinicus</name>
    <dbReference type="NCBI Taxonomy" id="2842201"/>
    <lineage>
        <taxon>Bacteria</taxon>
        <taxon>Bacillati</taxon>
        <taxon>Actinomycetota</taxon>
        <taxon>Actinomycetes</taxon>
        <taxon>Kitasatosporales</taxon>
        <taxon>Streptomycetaceae</taxon>
        <taxon>Streptomyces</taxon>
    </lineage>
</organism>
<proteinExistence type="predicted"/>
<keyword evidence="3" id="KW-0378">Hydrolase</keyword>
<evidence type="ECO:0000256" key="1">
    <source>
        <dbReference type="SAM" id="MobiDB-lite"/>
    </source>
</evidence>
<feature type="transmembrane region" description="Helical" evidence="2">
    <location>
        <begin position="57"/>
        <end position="78"/>
    </location>
</feature>
<keyword evidence="3" id="KW-0121">Carboxypeptidase</keyword>
<feature type="non-terminal residue" evidence="3">
    <location>
        <position position="114"/>
    </location>
</feature>
<evidence type="ECO:0000256" key="2">
    <source>
        <dbReference type="SAM" id="Phobius"/>
    </source>
</evidence>
<keyword evidence="3" id="KW-0645">Protease</keyword>
<evidence type="ECO:0000313" key="4">
    <source>
        <dbReference type="Proteomes" id="UP000720508"/>
    </source>
</evidence>
<evidence type="ECO:0000313" key="3">
    <source>
        <dbReference type="EMBL" id="MBU3870728.1"/>
    </source>
</evidence>
<gene>
    <name evidence="3" type="ORF">KN815_43800</name>
</gene>
<sequence length="114" mass="13156">MPEARSWQVREWLRHRVSRGRREFDRARGRGLYEWDRVRARIRREWRRMPRERQRTWQLVTVSAATGLAVAVVSVLVAGPWDGGQRTAERARATDDRAPDDGRNGGPGRPAPSA</sequence>
<keyword evidence="4" id="KW-1185">Reference proteome</keyword>
<dbReference type="EMBL" id="JAHLEM010000836">
    <property type="protein sequence ID" value="MBU3870728.1"/>
    <property type="molecule type" value="Genomic_DNA"/>
</dbReference>
<feature type="compositionally biased region" description="Basic and acidic residues" evidence="1">
    <location>
        <begin position="87"/>
        <end position="103"/>
    </location>
</feature>
<name>A0ABS6CUU0_9ACTN</name>
<comment type="caution">
    <text evidence="3">The sequence shown here is derived from an EMBL/GenBank/DDBJ whole genome shotgun (WGS) entry which is preliminary data.</text>
</comment>
<reference evidence="3 4" key="1">
    <citation type="submission" date="2021-06" db="EMBL/GenBank/DDBJ databases">
        <authorList>
            <person name="Pan X."/>
        </authorList>
    </citation>
    <scope>NUCLEOTIDE SEQUENCE [LARGE SCALE GENOMIC DNA]</scope>
    <source>
        <strain evidence="3 4">4503</strain>
    </source>
</reference>
<dbReference type="Proteomes" id="UP000720508">
    <property type="component" value="Unassembled WGS sequence"/>
</dbReference>
<keyword evidence="2" id="KW-0812">Transmembrane</keyword>
<dbReference type="GO" id="GO:0004180">
    <property type="term" value="F:carboxypeptidase activity"/>
    <property type="evidence" value="ECO:0007669"/>
    <property type="project" value="UniProtKB-KW"/>
</dbReference>
<feature type="region of interest" description="Disordered" evidence="1">
    <location>
        <begin position="83"/>
        <end position="114"/>
    </location>
</feature>
<keyword evidence="2" id="KW-0472">Membrane</keyword>
<accession>A0ABS6CUU0</accession>